<evidence type="ECO:0000313" key="2">
    <source>
        <dbReference type="EMBL" id="CEK63209.1"/>
    </source>
</evidence>
<gene>
    <name evidence="2" type="primary">ORF47537</name>
</gene>
<feature type="compositionally biased region" description="Low complexity" evidence="1">
    <location>
        <begin position="34"/>
        <end position="43"/>
    </location>
</feature>
<organism evidence="2">
    <name type="scientific">Arion vulgaris</name>
    <dbReference type="NCBI Taxonomy" id="1028688"/>
    <lineage>
        <taxon>Eukaryota</taxon>
        <taxon>Metazoa</taxon>
        <taxon>Spiralia</taxon>
        <taxon>Lophotrochozoa</taxon>
        <taxon>Mollusca</taxon>
        <taxon>Gastropoda</taxon>
        <taxon>Heterobranchia</taxon>
        <taxon>Euthyneura</taxon>
        <taxon>Panpulmonata</taxon>
        <taxon>Eupulmonata</taxon>
        <taxon>Stylommatophora</taxon>
        <taxon>Helicina</taxon>
        <taxon>Arionoidea</taxon>
        <taxon>Arionidae</taxon>
        <taxon>Arion</taxon>
    </lineage>
</organism>
<evidence type="ECO:0000256" key="1">
    <source>
        <dbReference type="SAM" id="MobiDB-lite"/>
    </source>
</evidence>
<feature type="compositionally biased region" description="Polar residues" evidence="1">
    <location>
        <begin position="11"/>
        <end position="33"/>
    </location>
</feature>
<accession>A0A0B6Z3K0</accession>
<name>A0A0B6Z3K0_9EUPU</name>
<proteinExistence type="predicted"/>
<feature type="non-terminal residue" evidence="2">
    <location>
        <position position="1"/>
    </location>
</feature>
<dbReference type="AlphaFoldDB" id="A0A0B6Z3K0"/>
<dbReference type="EMBL" id="HACG01016344">
    <property type="protein sequence ID" value="CEK63209.1"/>
    <property type="molecule type" value="Transcribed_RNA"/>
</dbReference>
<sequence>EEYKMIEPQQFDDNCNVDNATNSDSSNNLLGSQSTESPVSVTESEVEVTVVNLLDENVESNNTHCTAVANSKCNTL</sequence>
<feature type="region of interest" description="Disordered" evidence="1">
    <location>
        <begin position="1"/>
        <end position="43"/>
    </location>
</feature>
<reference evidence="2" key="1">
    <citation type="submission" date="2014-12" db="EMBL/GenBank/DDBJ databases">
        <title>Insight into the proteome of Arion vulgaris.</title>
        <authorList>
            <person name="Aradska J."/>
            <person name="Bulat T."/>
            <person name="Smidak R."/>
            <person name="Sarate P."/>
            <person name="Gangsoo J."/>
            <person name="Sialana F."/>
            <person name="Bilban M."/>
            <person name="Lubec G."/>
        </authorList>
    </citation>
    <scope>NUCLEOTIDE SEQUENCE</scope>
    <source>
        <tissue evidence="2">Skin</tissue>
    </source>
</reference>
<feature type="non-terminal residue" evidence="2">
    <location>
        <position position="76"/>
    </location>
</feature>
<protein>
    <submittedName>
        <fullName evidence="2">Uncharacterized protein</fullName>
    </submittedName>
</protein>